<reference evidence="2 3" key="1">
    <citation type="journal article" date="2023" name="Plants (Basel)">
        <title>Bridging the Gap: Combining Genomics and Transcriptomics Approaches to Understand Stylosanthes scabra, an Orphan Legume from the Brazilian Caatinga.</title>
        <authorList>
            <person name="Ferreira-Neto J.R.C."/>
            <person name="da Silva M.D."/>
            <person name="Binneck E."/>
            <person name="de Melo N.F."/>
            <person name="da Silva R.H."/>
            <person name="de Melo A.L.T.M."/>
            <person name="Pandolfi V."/>
            <person name="Bustamante F.O."/>
            <person name="Brasileiro-Vidal A.C."/>
            <person name="Benko-Iseppon A.M."/>
        </authorList>
    </citation>
    <scope>NUCLEOTIDE SEQUENCE [LARGE SCALE GENOMIC DNA]</scope>
    <source>
        <tissue evidence="2">Leaves</tissue>
    </source>
</reference>
<feature type="region of interest" description="Disordered" evidence="1">
    <location>
        <begin position="138"/>
        <end position="174"/>
    </location>
</feature>
<protein>
    <submittedName>
        <fullName evidence="2">Uncharacterized protein</fullName>
    </submittedName>
</protein>
<comment type="caution">
    <text evidence="2">The sequence shown here is derived from an EMBL/GenBank/DDBJ whole genome shotgun (WGS) entry which is preliminary data.</text>
</comment>
<feature type="compositionally biased region" description="Polar residues" evidence="1">
    <location>
        <begin position="59"/>
        <end position="71"/>
    </location>
</feature>
<accession>A0ABU6YD91</accession>
<name>A0ABU6YD91_9FABA</name>
<feature type="compositionally biased region" description="Basic and acidic residues" evidence="1">
    <location>
        <begin position="48"/>
        <end position="58"/>
    </location>
</feature>
<keyword evidence="3" id="KW-1185">Reference proteome</keyword>
<dbReference type="EMBL" id="JASCZI010241871">
    <property type="protein sequence ID" value="MED6207939.1"/>
    <property type="molecule type" value="Genomic_DNA"/>
</dbReference>
<organism evidence="2 3">
    <name type="scientific">Stylosanthes scabra</name>
    <dbReference type="NCBI Taxonomy" id="79078"/>
    <lineage>
        <taxon>Eukaryota</taxon>
        <taxon>Viridiplantae</taxon>
        <taxon>Streptophyta</taxon>
        <taxon>Embryophyta</taxon>
        <taxon>Tracheophyta</taxon>
        <taxon>Spermatophyta</taxon>
        <taxon>Magnoliopsida</taxon>
        <taxon>eudicotyledons</taxon>
        <taxon>Gunneridae</taxon>
        <taxon>Pentapetalae</taxon>
        <taxon>rosids</taxon>
        <taxon>fabids</taxon>
        <taxon>Fabales</taxon>
        <taxon>Fabaceae</taxon>
        <taxon>Papilionoideae</taxon>
        <taxon>50 kb inversion clade</taxon>
        <taxon>dalbergioids sensu lato</taxon>
        <taxon>Dalbergieae</taxon>
        <taxon>Pterocarpus clade</taxon>
        <taxon>Stylosanthes</taxon>
    </lineage>
</organism>
<evidence type="ECO:0000256" key="1">
    <source>
        <dbReference type="SAM" id="MobiDB-lite"/>
    </source>
</evidence>
<feature type="compositionally biased region" description="Polar residues" evidence="1">
    <location>
        <begin position="32"/>
        <end position="47"/>
    </location>
</feature>
<feature type="region of interest" description="Disordered" evidence="1">
    <location>
        <begin position="1"/>
        <end position="98"/>
    </location>
</feature>
<sequence>MSQKEDRSTNHIVRGMESQGEVPIPEEGVLPQNHQAEMFLQQNQQPDISKDAPVREVQKSNNSFSVNQQKAPTEKGKAKMQVNNEGSSKLKEQEESTNKQAPIKELLKQAFKNKLQNLVNQAFLELWSYREKPRMMKTLDKKRRKKIQRQPPTVPYTVEFPEEDRVMQDSDSGYQVEDVQDEELAWKINNSLHLKRKREDVGQPQTEDGIEESPNINKMQVMLKRHKEDTAEDMAEEAGPSMPPPKT</sequence>
<evidence type="ECO:0000313" key="3">
    <source>
        <dbReference type="Proteomes" id="UP001341840"/>
    </source>
</evidence>
<gene>
    <name evidence="2" type="ORF">PIB30_040183</name>
</gene>
<evidence type="ECO:0000313" key="2">
    <source>
        <dbReference type="EMBL" id="MED6207939.1"/>
    </source>
</evidence>
<feature type="region of interest" description="Disordered" evidence="1">
    <location>
        <begin position="196"/>
        <end position="247"/>
    </location>
</feature>
<proteinExistence type="predicted"/>
<dbReference type="Proteomes" id="UP001341840">
    <property type="component" value="Unassembled WGS sequence"/>
</dbReference>
<feature type="compositionally biased region" description="Basic and acidic residues" evidence="1">
    <location>
        <begin position="88"/>
        <end position="97"/>
    </location>
</feature>